<keyword evidence="2" id="KW-0732">Signal</keyword>
<feature type="chain" id="PRO_5045615587" description="Lipoprotein" evidence="2">
    <location>
        <begin position="30"/>
        <end position="541"/>
    </location>
</feature>
<sequence>MAIRNARFVPHHRPASAAAVLAAATLVLAGCTVPTAEGVGGKTGENFQVREPSGPALVLDSTDPAELALTASQAFFHASPVAVLASADDDDARSTAAATGAAVAAPVLLTDGGVSDNNLVTELERLGATSVVVIGDEEAITEAGVATGEADAVSFDPGALSAAAEAAASAGRGGGGGGDKKRNQAKVEMPTADRLDTADVDRLRTEIPDVAEPRLLQEVLVAVDPKLGQEAAIGTALAAGAVPVEVPGGSVAANPETVETIRTLKPLGVVGIGDGFGSADNLGWQVSVATSGATLPDGSLRLFPGRYVSTSYAVPVGVADPAADAARAVDAAAINGELLGGAPLVTVTASLRSAEAGEDGDYVAEQPLETITPAVEAIRAAGQLVLLDIAPGNQPLVEQLDDLEPLLSQPGVGLSVHPEFRVAGNGAESGAVPVAELQAVVDRLAEIATAQGLPQVMLEVHQSRAASVVDRSKLQAPPQVAVIFTAAGPGEGQATAGGVWADVAHEIPAHTFLGWSAPSEVPADPTSIMPTEPLLGLVSAG</sequence>
<evidence type="ECO:0000256" key="1">
    <source>
        <dbReference type="SAM" id="MobiDB-lite"/>
    </source>
</evidence>
<dbReference type="RefSeq" id="WP_377199647.1">
    <property type="nucleotide sequence ID" value="NZ_JBHUHF010000001.1"/>
</dbReference>
<dbReference type="PROSITE" id="PS51257">
    <property type="entry name" value="PROKAR_LIPOPROTEIN"/>
    <property type="match status" value="1"/>
</dbReference>
<dbReference type="Proteomes" id="UP001597338">
    <property type="component" value="Unassembled WGS sequence"/>
</dbReference>
<evidence type="ECO:0000256" key="2">
    <source>
        <dbReference type="SAM" id="SignalP"/>
    </source>
</evidence>
<name>A0ABW4VBJ7_9MICO</name>
<protein>
    <recommendedName>
        <fullName evidence="5">Lipoprotein</fullName>
    </recommendedName>
</protein>
<feature type="signal peptide" evidence="2">
    <location>
        <begin position="1"/>
        <end position="29"/>
    </location>
</feature>
<evidence type="ECO:0008006" key="5">
    <source>
        <dbReference type="Google" id="ProtNLM"/>
    </source>
</evidence>
<evidence type="ECO:0000313" key="4">
    <source>
        <dbReference type="Proteomes" id="UP001597338"/>
    </source>
</evidence>
<dbReference type="EMBL" id="JBHUHF010000001">
    <property type="protein sequence ID" value="MFD2027930.1"/>
    <property type="molecule type" value="Genomic_DNA"/>
</dbReference>
<reference evidence="4" key="1">
    <citation type="journal article" date="2019" name="Int. J. Syst. Evol. Microbiol.">
        <title>The Global Catalogue of Microorganisms (GCM) 10K type strain sequencing project: providing services to taxonomists for standard genome sequencing and annotation.</title>
        <authorList>
            <consortium name="The Broad Institute Genomics Platform"/>
            <consortium name="The Broad Institute Genome Sequencing Center for Infectious Disease"/>
            <person name="Wu L."/>
            <person name="Ma J."/>
        </authorList>
    </citation>
    <scope>NUCLEOTIDE SEQUENCE [LARGE SCALE GENOMIC DNA]</scope>
    <source>
        <strain evidence="4">CCM 7043</strain>
    </source>
</reference>
<keyword evidence="4" id="KW-1185">Reference proteome</keyword>
<proteinExistence type="predicted"/>
<feature type="region of interest" description="Disordered" evidence="1">
    <location>
        <begin position="169"/>
        <end position="192"/>
    </location>
</feature>
<gene>
    <name evidence="3" type="ORF">ACFSL2_20710</name>
</gene>
<comment type="caution">
    <text evidence="3">The sequence shown here is derived from an EMBL/GenBank/DDBJ whole genome shotgun (WGS) entry which is preliminary data.</text>
</comment>
<evidence type="ECO:0000313" key="3">
    <source>
        <dbReference type="EMBL" id="MFD2027930.1"/>
    </source>
</evidence>
<organism evidence="3 4">
    <name type="scientific">Promicromonospora aerolata</name>
    <dbReference type="NCBI Taxonomy" id="195749"/>
    <lineage>
        <taxon>Bacteria</taxon>
        <taxon>Bacillati</taxon>
        <taxon>Actinomycetota</taxon>
        <taxon>Actinomycetes</taxon>
        <taxon>Micrococcales</taxon>
        <taxon>Promicromonosporaceae</taxon>
        <taxon>Promicromonospora</taxon>
    </lineage>
</organism>
<accession>A0ABW4VBJ7</accession>